<name>A0A9X1YCV9_9PROT</name>
<organism evidence="2 3">
    <name type="scientific">Roseomonas acroporae</name>
    <dbReference type="NCBI Taxonomy" id="2937791"/>
    <lineage>
        <taxon>Bacteria</taxon>
        <taxon>Pseudomonadati</taxon>
        <taxon>Pseudomonadota</taxon>
        <taxon>Alphaproteobacteria</taxon>
        <taxon>Acetobacterales</taxon>
        <taxon>Roseomonadaceae</taxon>
        <taxon>Roseomonas</taxon>
    </lineage>
</organism>
<accession>A0A9X1YCV9</accession>
<dbReference type="AlphaFoldDB" id="A0A9X1YCV9"/>
<dbReference type="EMBL" id="JALPRX010000148">
    <property type="protein sequence ID" value="MCK8787821.1"/>
    <property type="molecule type" value="Genomic_DNA"/>
</dbReference>
<keyword evidence="3" id="KW-1185">Reference proteome</keyword>
<sequence length="74" mass="7761">MSDADDDSCLRIPPPPRHDAFGGEIWLDQVWSSLTPLHLPPPRLGPLQEAALIGSLGLLIGLGVGDLVVRLAGG</sequence>
<dbReference type="RefSeq" id="WP_248669869.1">
    <property type="nucleotide sequence ID" value="NZ_JALPRX010000148.1"/>
</dbReference>
<keyword evidence="1" id="KW-1133">Transmembrane helix</keyword>
<keyword evidence="1" id="KW-0472">Membrane</keyword>
<reference evidence="2" key="1">
    <citation type="submission" date="2022-04" db="EMBL/GenBank/DDBJ databases">
        <title>Roseomonas acroporae sp. nov., isolated from coral Acropora digitifera.</title>
        <authorList>
            <person name="Sun H."/>
        </authorList>
    </citation>
    <scope>NUCLEOTIDE SEQUENCE</scope>
    <source>
        <strain evidence="2">NAR14</strain>
    </source>
</reference>
<comment type="caution">
    <text evidence="2">The sequence shown here is derived from an EMBL/GenBank/DDBJ whole genome shotgun (WGS) entry which is preliminary data.</text>
</comment>
<feature type="transmembrane region" description="Helical" evidence="1">
    <location>
        <begin position="50"/>
        <end position="69"/>
    </location>
</feature>
<evidence type="ECO:0000313" key="3">
    <source>
        <dbReference type="Proteomes" id="UP001139516"/>
    </source>
</evidence>
<evidence type="ECO:0000313" key="2">
    <source>
        <dbReference type="EMBL" id="MCK8787821.1"/>
    </source>
</evidence>
<dbReference type="Proteomes" id="UP001139516">
    <property type="component" value="Unassembled WGS sequence"/>
</dbReference>
<gene>
    <name evidence="2" type="ORF">M0638_26035</name>
</gene>
<proteinExistence type="predicted"/>
<evidence type="ECO:0000256" key="1">
    <source>
        <dbReference type="SAM" id="Phobius"/>
    </source>
</evidence>
<protein>
    <submittedName>
        <fullName evidence="2">Uncharacterized protein</fullName>
    </submittedName>
</protein>
<keyword evidence="1" id="KW-0812">Transmembrane</keyword>